<dbReference type="OrthoDB" id="8480419at2"/>
<evidence type="ECO:0000313" key="1">
    <source>
        <dbReference type="EMBL" id="QEK38318.1"/>
    </source>
</evidence>
<dbReference type="EMBL" id="CP043316">
    <property type="protein sequence ID" value="QEK38318.1"/>
    <property type="molecule type" value="Genomic_DNA"/>
</dbReference>
<sequence length="120" mass="14099">MRFILLLAFMLYGCETKHGFAIKENIKGMSESELYSKYGRSVVHHPLNNNVIFYFEYSDQIMKANKLHWIKVYLKDGYVHSYQRNITNSKLKMVPHIKPSLIKTKWVSELFDYIGSSSIS</sequence>
<organism evidence="1 2">
    <name type="scientific">Candidatus Cytomitobacter primus</name>
    <dbReference type="NCBI Taxonomy" id="2066024"/>
    <lineage>
        <taxon>Bacteria</taxon>
        <taxon>Pseudomonadati</taxon>
        <taxon>Pseudomonadota</taxon>
        <taxon>Alphaproteobacteria</taxon>
        <taxon>Holosporales</taxon>
        <taxon>Holosporaceae</taxon>
        <taxon>Candidatus Cytomitobacter</taxon>
    </lineage>
</organism>
<protein>
    <recommendedName>
        <fullName evidence="3">Outer membrane protein assembly factor BamE</fullName>
    </recommendedName>
</protein>
<evidence type="ECO:0000313" key="2">
    <source>
        <dbReference type="Proteomes" id="UP000325004"/>
    </source>
</evidence>
<reference evidence="1 2" key="1">
    <citation type="submission" date="2019-08" db="EMBL/GenBank/DDBJ databases">
        <title>Highly reduced genomes of protist endosymbionts show evolutionary convergence.</title>
        <authorList>
            <person name="George E."/>
            <person name="Husnik F."/>
            <person name="Tashyreva D."/>
            <person name="Prokopchuk G."/>
            <person name="Horak A."/>
            <person name="Kwong W.K."/>
            <person name="Lukes J."/>
            <person name="Keeling P.J."/>
        </authorList>
    </citation>
    <scope>NUCLEOTIDE SEQUENCE [LARGE SCALE GENOMIC DNA]</scope>
    <source>
        <strain evidence="1">1604LC</strain>
    </source>
</reference>
<dbReference type="Proteomes" id="UP000325004">
    <property type="component" value="Chromosome"/>
</dbReference>
<evidence type="ECO:0008006" key="3">
    <source>
        <dbReference type="Google" id="ProtNLM"/>
    </source>
</evidence>
<proteinExistence type="predicted"/>
<accession>A0A5C0UE57</accession>
<name>A0A5C0UE57_9PROT</name>
<dbReference type="AlphaFoldDB" id="A0A5C0UE57"/>
<dbReference type="RefSeq" id="WP_148971434.1">
    <property type="nucleotide sequence ID" value="NZ_CP043316.1"/>
</dbReference>
<dbReference type="KEGG" id="cpri:FZC34_00035"/>
<keyword evidence="2" id="KW-1185">Reference proteome</keyword>
<gene>
    <name evidence="1" type="ORF">FZC34_00035</name>
</gene>